<evidence type="ECO:0000256" key="6">
    <source>
        <dbReference type="ARBA" id="ARBA00023098"/>
    </source>
</evidence>
<comment type="subcellular location">
    <subcellularLocation>
        <location evidence="1">Mitochondrion inner membrane</location>
        <topology evidence="1">Peripheral membrane protein</topology>
        <orientation evidence="1">Intermembrane side</orientation>
    </subcellularLocation>
    <subcellularLocation>
        <location evidence="10">Mitochondrion outer membrane</location>
        <topology evidence="10">Peripheral membrane protein</topology>
        <orientation evidence="10">Intermembrane side</orientation>
    </subcellularLocation>
</comment>
<keyword evidence="6" id="KW-0443">Lipid metabolism</keyword>
<keyword evidence="15" id="KW-1185">Reference proteome</keyword>
<dbReference type="CDD" id="cd07989">
    <property type="entry name" value="LPLAT_AGPAT-like"/>
    <property type="match status" value="1"/>
</dbReference>
<evidence type="ECO:0000256" key="1">
    <source>
        <dbReference type="ARBA" id="ARBA00004137"/>
    </source>
</evidence>
<keyword evidence="9" id="KW-0012">Acyltransferase</keyword>
<evidence type="ECO:0000256" key="9">
    <source>
        <dbReference type="ARBA" id="ARBA00023315"/>
    </source>
</evidence>
<dbReference type="Proteomes" id="UP001217918">
    <property type="component" value="Unassembled WGS sequence"/>
</dbReference>
<evidence type="ECO:0000313" key="14">
    <source>
        <dbReference type="EMBL" id="KAK2068416.1"/>
    </source>
</evidence>
<evidence type="ECO:0000256" key="11">
    <source>
        <dbReference type="ARBA" id="ARBA00047906"/>
    </source>
</evidence>
<dbReference type="GO" id="GO:0035965">
    <property type="term" value="P:cardiolipin acyl-chain remodeling"/>
    <property type="evidence" value="ECO:0007669"/>
    <property type="project" value="TreeGrafter"/>
</dbReference>
<evidence type="ECO:0000259" key="13">
    <source>
        <dbReference type="SMART" id="SM00563"/>
    </source>
</evidence>
<evidence type="ECO:0000256" key="10">
    <source>
        <dbReference type="ARBA" id="ARBA00024323"/>
    </source>
</evidence>
<evidence type="ECO:0000256" key="3">
    <source>
        <dbReference type="ARBA" id="ARBA00022679"/>
    </source>
</evidence>
<dbReference type="PRINTS" id="PR00979">
    <property type="entry name" value="TAFAZZIN"/>
</dbReference>
<dbReference type="GO" id="GO:0007007">
    <property type="term" value="P:inner mitochondrial membrane organization"/>
    <property type="evidence" value="ECO:0007669"/>
    <property type="project" value="TreeGrafter"/>
</dbReference>
<sequence>MSTPVGPSPSPPSLGRRVSMAAVMGLTGIIAKCFLYGFGRVEVIGLSRFLEVLDARRDPERRDRGLITVSNHQSVLDDPLMWGVLPLRYMFEPTALRFGLGAHDICFRNKLFSTFFTHGQVLPVHRYQHSPHGGLFQPTMTTAIRLLSSPAPPLPAARHAWIHVFPEGMVHQDHAASDLRYFKWGVARLLLEAEPRAPDVVPVFLDGTQALMPEARGFPRLVPRGFGARVRVAFGDPVDGEAAFGDLRRRWRELVRRREEEGGGEAAGMGKGRTGVLEDDELRYGDEARRLRVEAARRVREEVLKLRRGLGGYAEADEALGRAETWTRDEVWRDAREERYTRSRVEGSRVEQD</sequence>
<keyword evidence="4" id="KW-1000">Mitochondrion outer membrane</keyword>
<keyword evidence="3" id="KW-0808">Transferase</keyword>
<comment type="catalytic activity">
    <reaction evidence="11">
        <text>1'-[1,2-diacyl-sn-glycero-3-phospho],3'-[1-acyl-sn-glycero-3-phospho]-glycerol + a 1,2-diacyl-sn-glycero-3-phosphocholine = a cardiolipin + a 1-acyl-sn-glycero-3-phosphocholine</text>
        <dbReference type="Rhea" id="RHEA:33731"/>
        <dbReference type="ChEBI" id="CHEBI:57643"/>
        <dbReference type="ChEBI" id="CHEBI:58168"/>
        <dbReference type="ChEBI" id="CHEBI:62237"/>
        <dbReference type="ChEBI" id="CHEBI:64743"/>
    </reaction>
    <physiologicalReaction direction="left-to-right" evidence="11">
        <dbReference type="Rhea" id="RHEA:33732"/>
    </physiologicalReaction>
    <physiologicalReaction direction="right-to-left" evidence="11">
        <dbReference type="Rhea" id="RHEA:33733"/>
    </physiologicalReaction>
</comment>
<evidence type="ECO:0000256" key="2">
    <source>
        <dbReference type="ARBA" id="ARBA00010524"/>
    </source>
</evidence>
<keyword evidence="7" id="KW-0496">Mitochondrion</keyword>
<dbReference type="SUPFAM" id="SSF69593">
    <property type="entry name" value="Glycerol-3-phosphate (1)-acyltransferase"/>
    <property type="match status" value="1"/>
</dbReference>
<dbReference type="EMBL" id="JAQQPM010000002">
    <property type="protein sequence ID" value="KAK2068416.1"/>
    <property type="molecule type" value="Genomic_DNA"/>
</dbReference>
<feature type="domain" description="Phospholipid/glycerol acyltransferase" evidence="13">
    <location>
        <begin position="66"/>
        <end position="208"/>
    </location>
</feature>
<protein>
    <recommendedName>
        <fullName evidence="12">Tafazzin family protein</fullName>
    </recommendedName>
</protein>
<organism evidence="14 15">
    <name type="scientific">Phyllachora maydis</name>
    <dbReference type="NCBI Taxonomy" id="1825666"/>
    <lineage>
        <taxon>Eukaryota</taxon>
        <taxon>Fungi</taxon>
        <taxon>Dikarya</taxon>
        <taxon>Ascomycota</taxon>
        <taxon>Pezizomycotina</taxon>
        <taxon>Sordariomycetes</taxon>
        <taxon>Sordariomycetidae</taxon>
        <taxon>Phyllachorales</taxon>
        <taxon>Phyllachoraceae</taxon>
        <taxon>Phyllachora</taxon>
    </lineage>
</organism>
<gene>
    <name evidence="14" type="ORF">P8C59_003053</name>
</gene>
<dbReference type="Pfam" id="PF01553">
    <property type="entry name" value="Acyltransferase"/>
    <property type="match status" value="1"/>
</dbReference>
<dbReference type="GO" id="GO:0005743">
    <property type="term" value="C:mitochondrial inner membrane"/>
    <property type="evidence" value="ECO:0007669"/>
    <property type="project" value="UniProtKB-SubCell"/>
</dbReference>
<reference evidence="14" key="1">
    <citation type="journal article" date="2023" name="Mol. Plant Microbe Interact.">
        <title>Elucidating the Obligate Nature and Biological Capacity of an Invasive Fungal Corn Pathogen.</title>
        <authorList>
            <person name="MacCready J.S."/>
            <person name="Roggenkamp E.M."/>
            <person name="Gdanetz K."/>
            <person name="Chilvers M.I."/>
        </authorList>
    </citation>
    <scope>NUCLEOTIDE SEQUENCE</scope>
    <source>
        <strain evidence="14">PM02</strain>
    </source>
</reference>
<accession>A0AAD9MCY2</accession>
<evidence type="ECO:0000256" key="8">
    <source>
        <dbReference type="ARBA" id="ARBA00023136"/>
    </source>
</evidence>
<dbReference type="PANTHER" id="PTHR12497">
    <property type="entry name" value="TAZ PROTEIN TAFAZZIN"/>
    <property type="match status" value="1"/>
</dbReference>
<proteinExistence type="inferred from homology"/>
<dbReference type="InterPro" id="IPR002123">
    <property type="entry name" value="Plipid/glycerol_acylTrfase"/>
</dbReference>
<dbReference type="GO" id="GO:0047184">
    <property type="term" value="F:1-acylglycerophosphocholine O-acyltransferase activity"/>
    <property type="evidence" value="ECO:0007669"/>
    <property type="project" value="TreeGrafter"/>
</dbReference>
<comment type="similarity">
    <text evidence="2 12">Belongs to the taffazin family.</text>
</comment>
<dbReference type="PANTHER" id="PTHR12497:SF0">
    <property type="entry name" value="TAFAZZIN"/>
    <property type="match status" value="1"/>
</dbReference>
<name>A0AAD9MCY2_9PEZI</name>
<evidence type="ECO:0000313" key="15">
    <source>
        <dbReference type="Proteomes" id="UP001217918"/>
    </source>
</evidence>
<dbReference type="AlphaFoldDB" id="A0AAD9MCY2"/>
<keyword evidence="5" id="KW-0999">Mitochondrion inner membrane</keyword>
<dbReference type="SMART" id="SM00563">
    <property type="entry name" value="PlsC"/>
    <property type="match status" value="1"/>
</dbReference>
<keyword evidence="8" id="KW-0472">Membrane</keyword>
<comment type="caution">
    <text evidence="14">The sequence shown here is derived from an EMBL/GenBank/DDBJ whole genome shotgun (WGS) entry which is preliminary data.</text>
</comment>
<dbReference type="InterPro" id="IPR000872">
    <property type="entry name" value="Tafazzin"/>
</dbReference>
<evidence type="ECO:0000256" key="5">
    <source>
        <dbReference type="ARBA" id="ARBA00022792"/>
    </source>
</evidence>
<evidence type="ECO:0000256" key="7">
    <source>
        <dbReference type="ARBA" id="ARBA00023128"/>
    </source>
</evidence>
<dbReference type="GO" id="GO:0005741">
    <property type="term" value="C:mitochondrial outer membrane"/>
    <property type="evidence" value="ECO:0007669"/>
    <property type="project" value="UniProtKB-SubCell"/>
</dbReference>
<evidence type="ECO:0000256" key="4">
    <source>
        <dbReference type="ARBA" id="ARBA00022787"/>
    </source>
</evidence>
<evidence type="ECO:0000256" key="12">
    <source>
        <dbReference type="RuleBase" id="RU365062"/>
    </source>
</evidence>